<sequence>MESVKKHSTLLFLVLVISISVTECQNVAPVLTVGMGSLATISEDSPVSTSVYKCSAIDTNAGNTDDGTLRFYIDPNTINSEIEFLVFPVINSIEVNTTTGEATLKRTIDYETDGPR</sequence>
<gene>
    <name evidence="2" type="ORF">PoB_005386300</name>
</gene>
<keyword evidence="3" id="KW-1185">Reference proteome</keyword>
<comment type="caution">
    <text evidence="2">The sequence shown here is derived from an EMBL/GenBank/DDBJ whole genome shotgun (WGS) entry which is preliminary data.</text>
</comment>
<dbReference type="GO" id="GO:0016020">
    <property type="term" value="C:membrane"/>
    <property type="evidence" value="ECO:0007669"/>
    <property type="project" value="InterPro"/>
</dbReference>
<dbReference type="AlphaFoldDB" id="A0AAV4C8M8"/>
<feature type="chain" id="PRO_5043887236" evidence="1">
    <location>
        <begin position="25"/>
        <end position="116"/>
    </location>
</feature>
<dbReference type="Proteomes" id="UP000735302">
    <property type="component" value="Unassembled WGS sequence"/>
</dbReference>
<dbReference type="SUPFAM" id="SSF49313">
    <property type="entry name" value="Cadherin-like"/>
    <property type="match status" value="1"/>
</dbReference>
<evidence type="ECO:0000313" key="2">
    <source>
        <dbReference type="EMBL" id="GFO27358.1"/>
    </source>
</evidence>
<dbReference type="EMBL" id="BLXT01005914">
    <property type="protein sequence ID" value="GFO27358.1"/>
    <property type="molecule type" value="Genomic_DNA"/>
</dbReference>
<evidence type="ECO:0000313" key="3">
    <source>
        <dbReference type="Proteomes" id="UP000735302"/>
    </source>
</evidence>
<accession>A0AAV4C8M8</accession>
<dbReference type="CDD" id="cd11304">
    <property type="entry name" value="Cadherin_repeat"/>
    <property type="match status" value="1"/>
</dbReference>
<protein>
    <submittedName>
        <fullName evidence="2">Uncharacterized protein</fullName>
    </submittedName>
</protein>
<evidence type="ECO:0000256" key="1">
    <source>
        <dbReference type="SAM" id="SignalP"/>
    </source>
</evidence>
<proteinExistence type="predicted"/>
<dbReference type="InterPro" id="IPR015919">
    <property type="entry name" value="Cadherin-like_sf"/>
</dbReference>
<feature type="signal peptide" evidence="1">
    <location>
        <begin position="1"/>
        <end position="24"/>
    </location>
</feature>
<keyword evidence="1" id="KW-0732">Signal</keyword>
<name>A0AAV4C8M8_9GAST</name>
<dbReference type="Gene3D" id="2.60.40.60">
    <property type="entry name" value="Cadherins"/>
    <property type="match status" value="1"/>
</dbReference>
<reference evidence="2 3" key="1">
    <citation type="journal article" date="2021" name="Elife">
        <title>Chloroplast acquisition without the gene transfer in kleptoplastic sea slugs, Plakobranchus ocellatus.</title>
        <authorList>
            <person name="Maeda T."/>
            <person name="Takahashi S."/>
            <person name="Yoshida T."/>
            <person name="Shimamura S."/>
            <person name="Takaki Y."/>
            <person name="Nagai Y."/>
            <person name="Toyoda A."/>
            <person name="Suzuki Y."/>
            <person name="Arimoto A."/>
            <person name="Ishii H."/>
            <person name="Satoh N."/>
            <person name="Nishiyama T."/>
            <person name="Hasebe M."/>
            <person name="Maruyama T."/>
            <person name="Minagawa J."/>
            <person name="Obokata J."/>
            <person name="Shigenobu S."/>
        </authorList>
    </citation>
    <scope>NUCLEOTIDE SEQUENCE [LARGE SCALE GENOMIC DNA]</scope>
</reference>
<organism evidence="2 3">
    <name type="scientific">Plakobranchus ocellatus</name>
    <dbReference type="NCBI Taxonomy" id="259542"/>
    <lineage>
        <taxon>Eukaryota</taxon>
        <taxon>Metazoa</taxon>
        <taxon>Spiralia</taxon>
        <taxon>Lophotrochozoa</taxon>
        <taxon>Mollusca</taxon>
        <taxon>Gastropoda</taxon>
        <taxon>Heterobranchia</taxon>
        <taxon>Euthyneura</taxon>
        <taxon>Panpulmonata</taxon>
        <taxon>Sacoglossa</taxon>
        <taxon>Placobranchoidea</taxon>
        <taxon>Plakobranchidae</taxon>
        <taxon>Plakobranchus</taxon>
    </lineage>
</organism>
<dbReference type="GO" id="GO:0005509">
    <property type="term" value="F:calcium ion binding"/>
    <property type="evidence" value="ECO:0007669"/>
    <property type="project" value="InterPro"/>
</dbReference>